<dbReference type="GO" id="GO:0008270">
    <property type="term" value="F:zinc ion binding"/>
    <property type="evidence" value="ECO:0007669"/>
    <property type="project" value="InterPro"/>
</dbReference>
<sequence length="401" mass="43413">MDREAVWQADAVALADRVVSLLTVVRSAEAEIGALLVEIESRGVQELFGYRTTARLYEHLADVPHAAARRTVARAQALYSSDATPALAPATGAAAVTGSLSTPMIDTIIDAVSRIPATHRDTAEADLLTFAAEGGHKQVAALGARILAHLDPDGVEPDDTEPATPTRELSLRRKRTGTWELSGRFDDETGTRASALLDALAERRGADDLRSPQERYGDAFSDAVDLALNSPELPTQAGERAHVMVAVSLSDLKSGLGHATLGDTGLITAAEARLHACDCKLIPAVLGTHSEPLDLGRARRLISPGLRRALFLRDRGCAFPGCHRPPRHCQGHHIRHWAEGGPTDLANLVLLCGHHHRLLHRSGWQVRIATDGHPEFLPPRFLDKRRKPRRNNIHQPLPFAA</sequence>
<accession>A0A427T4U3</accession>
<keyword evidence="4" id="KW-1185">Reference proteome</keyword>
<protein>
    <submittedName>
        <fullName evidence="3">HNH endonuclease</fullName>
    </submittedName>
</protein>
<evidence type="ECO:0000313" key="3">
    <source>
        <dbReference type="EMBL" id="RSD13921.1"/>
    </source>
</evidence>
<dbReference type="AlphaFoldDB" id="A0A427T4U3"/>
<keyword evidence="3" id="KW-0255">Endonuclease</keyword>
<proteinExistence type="inferred from homology"/>
<dbReference type="GO" id="GO:0003676">
    <property type="term" value="F:nucleic acid binding"/>
    <property type="evidence" value="ECO:0007669"/>
    <property type="project" value="InterPro"/>
</dbReference>
<dbReference type="EMBL" id="RSEC01000058">
    <property type="protein sequence ID" value="RSD13921.1"/>
    <property type="molecule type" value="Genomic_DNA"/>
</dbReference>
<comment type="caution">
    <text evidence="3">The sequence shown here is derived from an EMBL/GenBank/DDBJ whole genome shotgun (WGS) entry which is preliminary data.</text>
</comment>
<evidence type="ECO:0000259" key="2">
    <source>
        <dbReference type="SMART" id="SM00507"/>
    </source>
</evidence>
<feature type="domain" description="HNH nuclease" evidence="2">
    <location>
        <begin position="305"/>
        <end position="357"/>
    </location>
</feature>
<dbReference type="Pfam" id="PF01844">
    <property type="entry name" value="HNH"/>
    <property type="match status" value="1"/>
</dbReference>
<dbReference type="CDD" id="cd00085">
    <property type="entry name" value="HNHc"/>
    <property type="match status" value="1"/>
</dbReference>
<name>A0A427T4U3_9PSEU</name>
<comment type="similarity">
    <text evidence="1">Belongs to the Rv1128c/1148c/1588c/1702c/1945/3466 family.</text>
</comment>
<evidence type="ECO:0000313" key="4">
    <source>
        <dbReference type="Proteomes" id="UP000267081"/>
    </source>
</evidence>
<keyword evidence="3" id="KW-0540">Nuclease</keyword>
<dbReference type="InterPro" id="IPR002711">
    <property type="entry name" value="HNH"/>
</dbReference>
<dbReference type="SMART" id="SM00507">
    <property type="entry name" value="HNHc"/>
    <property type="match status" value="1"/>
</dbReference>
<gene>
    <name evidence="3" type="ORF">EIY87_30090</name>
</gene>
<dbReference type="GO" id="GO:0004519">
    <property type="term" value="F:endonuclease activity"/>
    <property type="evidence" value="ECO:0007669"/>
    <property type="project" value="UniProtKB-KW"/>
</dbReference>
<dbReference type="InterPro" id="IPR003870">
    <property type="entry name" value="DUF222"/>
</dbReference>
<evidence type="ECO:0000256" key="1">
    <source>
        <dbReference type="ARBA" id="ARBA00023450"/>
    </source>
</evidence>
<dbReference type="Proteomes" id="UP000267081">
    <property type="component" value="Unassembled WGS sequence"/>
</dbReference>
<organism evidence="3 4">
    <name type="scientific">Amycolatopsis eburnea</name>
    <dbReference type="NCBI Taxonomy" id="2267691"/>
    <lineage>
        <taxon>Bacteria</taxon>
        <taxon>Bacillati</taxon>
        <taxon>Actinomycetota</taxon>
        <taxon>Actinomycetes</taxon>
        <taxon>Pseudonocardiales</taxon>
        <taxon>Pseudonocardiaceae</taxon>
        <taxon>Amycolatopsis</taxon>
    </lineage>
</organism>
<dbReference type="InterPro" id="IPR003615">
    <property type="entry name" value="HNH_nuc"/>
</dbReference>
<dbReference type="Pfam" id="PF02720">
    <property type="entry name" value="DUF222"/>
    <property type="match status" value="1"/>
</dbReference>
<dbReference type="OrthoDB" id="3656171at2"/>
<reference evidence="3 4" key="1">
    <citation type="submission" date="2018-12" db="EMBL/GenBank/DDBJ databases">
        <title>Amycolatopsis eburnea sp. nov. actinomycete associate with arbuscular mycorrhiza fungal spore.</title>
        <authorList>
            <person name="Lumyong S."/>
            <person name="Chaiya L."/>
        </authorList>
    </citation>
    <scope>NUCLEOTIDE SEQUENCE [LARGE SCALE GENOMIC DNA]</scope>
    <source>
        <strain evidence="3 4">GLM-1</strain>
    </source>
</reference>
<dbReference type="Gene3D" id="1.10.30.50">
    <property type="match status" value="1"/>
</dbReference>
<keyword evidence="3" id="KW-0378">Hydrolase</keyword>